<evidence type="ECO:0000313" key="6">
    <source>
        <dbReference type="EMBL" id="CAG5113896.1"/>
    </source>
</evidence>
<dbReference type="Gene3D" id="3.40.50.150">
    <property type="entry name" value="Vaccinia Virus protein VP39"/>
    <property type="match status" value="1"/>
</dbReference>
<evidence type="ECO:0000256" key="3">
    <source>
        <dbReference type="ARBA" id="ARBA00022679"/>
    </source>
</evidence>
<keyword evidence="4" id="KW-0949">S-adenosyl-L-methionine</keyword>
<dbReference type="EMBL" id="OU015567">
    <property type="protein sequence ID" value="CAG5113896.1"/>
    <property type="molecule type" value="Genomic_DNA"/>
</dbReference>
<evidence type="ECO:0000256" key="4">
    <source>
        <dbReference type="ARBA" id="ARBA00022691"/>
    </source>
</evidence>
<accession>A0ABN7TBC1</accession>
<feature type="transmembrane region" description="Helical" evidence="5">
    <location>
        <begin position="15"/>
        <end position="35"/>
    </location>
</feature>
<dbReference type="InterPro" id="IPR026170">
    <property type="entry name" value="FAM173A/B"/>
</dbReference>
<dbReference type="InterPro" id="IPR029063">
    <property type="entry name" value="SAM-dependent_MTases_sf"/>
</dbReference>
<evidence type="ECO:0000256" key="2">
    <source>
        <dbReference type="ARBA" id="ARBA00022603"/>
    </source>
</evidence>
<evidence type="ECO:0000256" key="5">
    <source>
        <dbReference type="SAM" id="Phobius"/>
    </source>
</evidence>
<dbReference type="PANTHER" id="PTHR13610:SF9">
    <property type="entry name" value="FI06469P"/>
    <property type="match status" value="1"/>
</dbReference>
<keyword evidence="7" id="KW-1185">Reference proteome</keyword>
<comment type="similarity">
    <text evidence="1">Belongs to the ANT/ATPSC lysine N-methyltransferase family.</text>
</comment>
<keyword evidence="5" id="KW-0472">Membrane</keyword>
<evidence type="ECO:0000256" key="1">
    <source>
        <dbReference type="ARBA" id="ARBA00010633"/>
    </source>
</evidence>
<evidence type="ECO:0000313" key="7">
    <source>
        <dbReference type="Proteomes" id="UP001158576"/>
    </source>
</evidence>
<gene>
    <name evidence="6" type="ORF">OKIOD_LOCUS16751</name>
</gene>
<keyword evidence="3" id="KW-0808">Transferase</keyword>
<protein>
    <submittedName>
        <fullName evidence="6">Oidioi.mRNA.OKI2018_I69.chr2.g7986.t1.cds</fullName>
    </submittedName>
</protein>
<organism evidence="6 7">
    <name type="scientific">Oikopleura dioica</name>
    <name type="common">Tunicate</name>
    <dbReference type="NCBI Taxonomy" id="34765"/>
    <lineage>
        <taxon>Eukaryota</taxon>
        <taxon>Metazoa</taxon>
        <taxon>Chordata</taxon>
        <taxon>Tunicata</taxon>
        <taxon>Appendicularia</taxon>
        <taxon>Copelata</taxon>
        <taxon>Oikopleuridae</taxon>
        <taxon>Oikopleura</taxon>
    </lineage>
</organism>
<dbReference type="SUPFAM" id="SSF53335">
    <property type="entry name" value="S-adenosyl-L-methionine-dependent methyltransferases"/>
    <property type="match status" value="1"/>
</dbReference>
<keyword evidence="2" id="KW-0489">Methyltransferase</keyword>
<sequence length="211" mass="23311">MILAAVRASSVGLKIAAGFGGTALAITAVCVPFVAPGLKKHALPFIPATELQLENIKTALEKHGTERDLIDIGSGDGRITRMAAEMEKFPLCWGIEINRWLVYYSSVKSLLSGQSSSTRFFKSDLWKHNFDKYGNIVIFGVGPMMADLEDKLFAEIDGDAKIIACRFKFPNKKPIDTIGRGIDTVWVYDLNTVVLYKYNVQLKIAPGHPYL</sequence>
<keyword evidence="5" id="KW-1133">Transmembrane helix</keyword>
<proteinExistence type="inferred from homology"/>
<dbReference type="PANTHER" id="PTHR13610">
    <property type="entry name" value="METHYLTRANSFERASE DOMAIN-CONTAINING PROTEIN"/>
    <property type="match status" value="1"/>
</dbReference>
<name>A0ABN7TBC1_OIKDI</name>
<keyword evidence="5" id="KW-0812">Transmembrane</keyword>
<dbReference type="Proteomes" id="UP001158576">
    <property type="component" value="Chromosome 2"/>
</dbReference>
<reference evidence="6 7" key="1">
    <citation type="submission" date="2021-04" db="EMBL/GenBank/DDBJ databases">
        <authorList>
            <person name="Bliznina A."/>
        </authorList>
    </citation>
    <scope>NUCLEOTIDE SEQUENCE [LARGE SCALE GENOMIC DNA]</scope>
</reference>